<dbReference type="PANTHER" id="PTHR45985:SF5">
    <property type="entry name" value="CHITIN AND LDLR BINDING DEACETYLASE 3"/>
    <property type="match status" value="1"/>
</dbReference>
<dbReference type="InterPro" id="IPR036508">
    <property type="entry name" value="Chitin-bd_dom_sf"/>
</dbReference>
<keyword evidence="1 2" id="KW-1015">Disulfide bond</keyword>
<dbReference type="CTD" id="35002"/>
<dbReference type="Gene3D" id="4.10.400.10">
    <property type="entry name" value="Low-density Lipoprotein Receptor"/>
    <property type="match status" value="1"/>
</dbReference>
<dbReference type="AlphaFoldDB" id="A0AAJ7BRM6"/>
<feature type="disulfide bond" evidence="2">
    <location>
        <begin position="109"/>
        <end position="121"/>
    </location>
</feature>
<dbReference type="GO" id="GO:0005975">
    <property type="term" value="P:carbohydrate metabolic process"/>
    <property type="evidence" value="ECO:0007669"/>
    <property type="project" value="InterPro"/>
</dbReference>
<gene>
    <name evidence="6" type="primary">LOC107266605</name>
</gene>
<dbReference type="InterPro" id="IPR002172">
    <property type="entry name" value="LDrepeatLR_classA_rpt"/>
</dbReference>
<dbReference type="RefSeq" id="XP_015592732.1">
    <property type="nucleotide sequence ID" value="XM_015737246.2"/>
</dbReference>
<dbReference type="Gene3D" id="3.20.20.370">
    <property type="entry name" value="Glycoside hydrolase/deacetylase"/>
    <property type="match status" value="1"/>
</dbReference>
<sequence>MYAAVIERLIPCLLVWSAFGQSEVESTAPCIDHNKFYRNPKTPSHRVWATTECAKYYLCLDDEVFEFKCSQGLLFDVSRQICDFKGNVDNCDIALEEQPPKPLLDKGHCDKGNLACGDETCLPATYFCDGSVDCPDGSDEGWCDVTNDPNAAGICVPEKCKVPDCWCSKDGTKIPGNLSVNLIPQMVLITFEDAVNAENFNLYTELFTDDKKNPNGCPIRATFFVSHQYTNYRDVQFLWNAGHEIAAHSVTHRGPEEWWSQNATIEDWFDEMVGVANIINKYSGVRMEDIKGLRVPFLRLGWNRQFLMMTEFGFEYDTSMVAPFSDPPIWPYTMDYRPPHKCVGLGQICPSRSYPGIWEIPLNPLLVHQEFTCPTVDSCPANLSGEDVYKMFMHNFERHYRTNRAPFGLHFHAAWFQNPAYRYAFGKFIEDILRLPEVYFVTNHQAIEWIRNPTTIENLHKFEAWSCADRRFEPRELACDLPSACKLPSRVLKTDRYLHTCFECPKQYPWLRNEFGLD</sequence>
<dbReference type="PROSITE" id="PS50940">
    <property type="entry name" value="CHIT_BIND_II"/>
    <property type="match status" value="1"/>
</dbReference>
<dbReference type="GO" id="GO:0016787">
    <property type="term" value="F:hydrolase activity"/>
    <property type="evidence" value="ECO:0007669"/>
    <property type="project" value="UniProtKB-ARBA"/>
</dbReference>
<dbReference type="SUPFAM" id="SSF57625">
    <property type="entry name" value="Invertebrate chitin-binding proteins"/>
    <property type="match status" value="1"/>
</dbReference>
<dbReference type="CDD" id="cd10974">
    <property type="entry name" value="CE4_CDA_like_1"/>
    <property type="match status" value="1"/>
</dbReference>
<dbReference type="InterPro" id="IPR002557">
    <property type="entry name" value="Chitin-bd_dom"/>
</dbReference>
<keyword evidence="5" id="KW-1185">Reference proteome</keyword>
<feature type="signal peptide" evidence="3">
    <location>
        <begin position="1"/>
        <end position="20"/>
    </location>
</feature>
<feature type="disulfide bond" evidence="2">
    <location>
        <begin position="128"/>
        <end position="143"/>
    </location>
</feature>
<dbReference type="KEGG" id="ccin:107266605"/>
<protein>
    <submittedName>
        <fullName evidence="6">Uncharacterized protein LOC107266605 isoform X1</fullName>
    </submittedName>
</protein>
<evidence type="ECO:0000256" key="1">
    <source>
        <dbReference type="ARBA" id="ARBA00023157"/>
    </source>
</evidence>
<dbReference type="SMART" id="SM00192">
    <property type="entry name" value="LDLa"/>
    <property type="match status" value="1"/>
</dbReference>
<evidence type="ECO:0000256" key="3">
    <source>
        <dbReference type="SAM" id="SignalP"/>
    </source>
</evidence>
<dbReference type="CDD" id="cd00112">
    <property type="entry name" value="LDLa"/>
    <property type="match status" value="1"/>
</dbReference>
<feature type="disulfide bond" evidence="2">
    <location>
        <begin position="116"/>
        <end position="134"/>
    </location>
</feature>
<dbReference type="Pfam" id="PF00057">
    <property type="entry name" value="Ldl_recept_a"/>
    <property type="match status" value="1"/>
</dbReference>
<feature type="chain" id="PRO_5042505898" evidence="3">
    <location>
        <begin position="21"/>
        <end position="518"/>
    </location>
</feature>
<keyword evidence="3" id="KW-0732">Signal</keyword>
<dbReference type="GO" id="GO:0005576">
    <property type="term" value="C:extracellular region"/>
    <property type="evidence" value="ECO:0007669"/>
    <property type="project" value="InterPro"/>
</dbReference>
<dbReference type="PANTHER" id="PTHR45985">
    <property type="match status" value="1"/>
</dbReference>
<name>A0AAJ7BRM6_CEPCN</name>
<evidence type="ECO:0000259" key="4">
    <source>
        <dbReference type="PROSITE" id="PS50940"/>
    </source>
</evidence>
<dbReference type="InterPro" id="IPR052740">
    <property type="entry name" value="CE4"/>
</dbReference>
<evidence type="ECO:0000256" key="2">
    <source>
        <dbReference type="PROSITE-ProRule" id="PRU00124"/>
    </source>
</evidence>
<dbReference type="Proteomes" id="UP000694920">
    <property type="component" value="Unplaced"/>
</dbReference>
<dbReference type="SUPFAM" id="SSF57424">
    <property type="entry name" value="LDL receptor-like module"/>
    <property type="match status" value="1"/>
</dbReference>
<dbReference type="GO" id="GO:0008061">
    <property type="term" value="F:chitin binding"/>
    <property type="evidence" value="ECO:0007669"/>
    <property type="project" value="InterPro"/>
</dbReference>
<dbReference type="InterPro" id="IPR023415">
    <property type="entry name" value="LDLR_class-A_CS"/>
</dbReference>
<evidence type="ECO:0000313" key="5">
    <source>
        <dbReference type="Proteomes" id="UP000694920"/>
    </source>
</evidence>
<accession>A0AAJ7BRM6</accession>
<organism evidence="5 6">
    <name type="scientific">Cephus cinctus</name>
    <name type="common">Wheat stem sawfly</name>
    <dbReference type="NCBI Taxonomy" id="211228"/>
    <lineage>
        <taxon>Eukaryota</taxon>
        <taxon>Metazoa</taxon>
        <taxon>Ecdysozoa</taxon>
        <taxon>Arthropoda</taxon>
        <taxon>Hexapoda</taxon>
        <taxon>Insecta</taxon>
        <taxon>Pterygota</taxon>
        <taxon>Neoptera</taxon>
        <taxon>Endopterygota</taxon>
        <taxon>Hymenoptera</taxon>
        <taxon>Cephoidea</taxon>
        <taxon>Cephidae</taxon>
        <taxon>Cephus</taxon>
    </lineage>
</organism>
<dbReference type="PROSITE" id="PS50068">
    <property type="entry name" value="LDLRA_2"/>
    <property type="match status" value="1"/>
</dbReference>
<dbReference type="Gene3D" id="2.170.140.10">
    <property type="entry name" value="Chitin binding domain"/>
    <property type="match status" value="1"/>
</dbReference>
<dbReference type="SMART" id="SM00494">
    <property type="entry name" value="ChtBD2"/>
    <property type="match status" value="1"/>
</dbReference>
<dbReference type="InterPro" id="IPR011330">
    <property type="entry name" value="Glyco_hydro/deAcase_b/a-brl"/>
</dbReference>
<dbReference type="GeneID" id="107266605"/>
<feature type="domain" description="Chitin-binding type-2" evidence="4">
    <location>
        <begin position="27"/>
        <end position="93"/>
    </location>
</feature>
<reference evidence="6" key="1">
    <citation type="submission" date="2025-08" db="UniProtKB">
        <authorList>
            <consortium name="RefSeq"/>
        </authorList>
    </citation>
    <scope>IDENTIFICATION</scope>
</reference>
<dbReference type="InterPro" id="IPR036055">
    <property type="entry name" value="LDL_receptor-like_sf"/>
</dbReference>
<evidence type="ECO:0000313" key="6">
    <source>
        <dbReference type="RefSeq" id="XP_015592732.1"/>
    </source>
</evidence>
<proteinExistence type="predicted"/>
<dbReference type="PROSITE" id="PS01209">
    <property type="entry name" value="LDLRA_1"/>
    <property type="match status" value="1"/>
</dbReference>
<dbReference type="SUPFAM" id="SSF88713">
    <property type="entry name" value="Glycoside hydrolase/deacetylase"/>
    <property type="match status" value="1"/>
</dbReference>
<dbReference type="Pfam" id="PF01607">
    <property type="entry name" value="CBM_14"/>
    <property type="match status" value="1"/>
</dbReference>